<dbReference type="PANTHER" id="PTHR24273:SF32">
    <property type="entry name" value="HYALIN"/>
    <property type="match status" value="1"/>
</dbReference>
<feature type="domain" description="HYR" evidence="3">
    <location>
        <begin position="1212"/>
        <end position="1292"/>
    </location>
</feature>
<evidence type="ECO:0000313" key="4">
    <source>
        <dbReference type="EMBL" id="RUT70917.1"/>
    </source>
</evidence>
<sequence>MCNFTFKKINLFKLVSFFIFFLLINFTASAQFYTKHYIAPAPWQYFSKANEIVIATNSVTEVNITVSKSDGTFITSLKAKKGTPAVYRFPLLAKNLPMNALDTVLTGAGLIVTSDGPVAINLRNIASDDYSNGDNVDANIKGNAALTSFGDAGIGVRFRIGYYRDGSLGTFSTFGEQRPIYSIMATVDNTSITIDNVVKATLNAGQSYMFKAPMGTLVESSNPAVMNTSAAIDVPGGCGDGAFNQIPPESVLGTEYFLERGTGNNTAEQTTVVATKDNTKVTIEGYSATGVLVSTTTQTLAQAGKFYTFVNGSPGTSFTASHIVADKRVAVYSGTAQNCEVDISTIAPVSECGGSNFIETTKFKNYASNNLDYFGYILLRSASEIVTVNGTNIASIAGVSARYQIGSTGWYLINFNSVQIGSPEVLSIASNAKLTVSIVQQAGGFSMAGFFSSFAALPDDPTMAYVSGGGCTNNTATLTTPSDFAPYQWYYNGTAISGANSNTYVATKTGSYAVASTLACGVQTQSKPVSVTLCTDLGVTKTVDNATPCVGSNVLFTVILSNLGVNNATGVSINDLLPTGYTYVSSVASIGNYDSATGVWSIGDVDGGVSRTLKITAKVNPTGVYNNTAALPNSTVDSNLANNSASVSTTPKALPVALSLTGSIICVPASGGTITSTTSVNNVNYQLYNSANTAVQAVKAGTGSGLTWSGLSAGTGYYVTATNAGMCTITSNAVAVVADTQKPTITCPSNVTKTTDANSCTATGVVLGTPTTADNCGVASVTNNAPTTYPIGVTTVTWTVTDNSGNKETCTQTVTISDTQKPTITCPSNVTKTTDANSCTATGVVLGTPTTADNCGVASVTNNAPTTYPIGVTTVTWTVTDNSGNTQTCTQTVTISDTQKPTITCPSNVTKTTDANSCTATGVVLGTSTTADNCGVASVTNNAPTTYPIGVTTVTWTVTDNSGNTQTCTQTVTISDTQKPTITCPSNVTKTTDANSCTATGVVLGTPTTADNCGVASVTNNAPTTYPIGVTTVTWTVTDNSGNKETCTQTVTISDTQKPTITCPSNVTKTTDANSCTATGVVLGTPTTADNCGVASVTNNAPTFYAIGVTTVTWTVTDNSGNTQTCTQTVTVSDTQKPTITCPSNVTKTTDANSCTATGVVLGTPTTADNCGVASVTNNAPTTYPIGVTTVTWIVTDNSGNTQTCTQTVTISDNQKPTITCPSNVTKTTDANSCTATGVVLGTPTTEDNCGVASVTNNAPTTYPIGVTTVTWTVTDNSGNTQTCTQTVTVSDIQKPTITCPSNVTKTTDANSCTATGVVLGTPTTADNCGVASVTNNAPTTYPIGVTTVIWTVTDNSGNTQTCTQTVTVSDTQKPTITCPSNVTKTTDANSCTATGVVLGTPTTADNCGVASVTNNAPTTYPIGVTTVTWTVTDNSGNTQTCTQTVTISDTQKPTITCPSNVTKTTDANSCTSTGLVLGTPTTADNCGVASVTNNAPTSYAIGVTTVTWIVTDNSGNTETCTQNVNIVGPILAKDDNVASFNGYLGGTAVSNVLNNDLLNCNAVIGNDVTITLASSLPSVLSFNTSTGSVTVKPNTPAGTYTFNYTICENLNTSNCSTATVSISVVAPSIDAVADNLGSINGNSGGTTTGSLIADDTVNAAQAVIGTNPGDVKLTVTTPIPTGLTINSNGTVTVAANTPAGSYNLEYSICEINNPGNCDTATSTVVVTAPSIDAVADNLGSINGNMGGTTTVSLIAADTVNTVQAVIGTNPGDVKLTVTTPIPTGLTINSNGTVTVTANTPAGSYNLEYSICEINNPGNCDTATSTVVVTAPSIDAVADNLG</sequence>
<keyword evidence="2" id="KW-0732">Signal</keyword>
<evidence type="ECO:0000259" key="3">
    <source>
        <dbReference type="PROSITE" id="PS50825"/>
    </source>
</evidence>
<feature type="domain" description="HYR" evidence="3">
    <location>
        <begin position="1451"/>
        <end position="1529"/>
    </location>
</feature>
<evidence type="ECO:0000256" key="1">
    <source>
        <dbReference type="ARBA" id="ARBA00022737"/>
    </source>
</evidence>
<feature type="domain" description="HYR" evidence="3">
    <location>
        <begin position="817"/>
        <end position="897"/>
    </location>
</feature>
<feature type="signal peptide" evidence="2">
    <location>
        <begin position="1"/>
        <end position="30"/>
    </location>
</feature>
<evidence type="ECO:0000313" key="5">
    <source>
        <dbReference type="Proteomes" id="UP000288102"/>
    </source>
</evidence>
<feature type="domain" description="HYR" evidence="3">
    <location>
        <begin position="1370"/>
        <end position="1450"/>
    </location>
</feature>
<dbReference type="InterPro" id="IPR001434">
    <property type="entry name" value="OmcB-like_DUF11"/>
</dbReference>
<dbReference type="Gene3D" id="2.60.40.10">
    <property type="entry name" value="Immunoglobulins"/>
    <property type="match status" value="1"/>
</dbReference>
<proteinExistence type="predicted"/>
<protein>
    <submittedName>
        <fullName evidence="4">HYR domain-containing protein</fullName>
    </submittedName>
</protein>
<gene>
    <name evidence="4" type="ORF">D0817_07145</name>
</gene>
<dbReference type="PROSITE" id="PS50825">
    <property type="entry name" value="HYR"/>
    <property type="match status" value="7"/>
</dbReference>
<dbReference type="Pfam" id="PF01345">
    <property type="entry name" value="DUF11"/>
    <property type="match status" value="1"/>
</dbReference>
<dbReference type="PANTHER" id="PTHR24273">
    <property type="entry name" value="FI04643P-RELATED"/>
    <property type="match status" value="1"/>
</dbReference>
<feature type="domain" description="HYR" evidence="3">
    <location>
        <begin position="738"/>
        <end position="816"/>
    </location>
</feature>
<dbReference type="OrthoDB" id="9805017at2"/>
<reference evidence="5" key="1">
    <citation type="journal article" date="2019" name="Syst. Appl. Microbiol.">
        <title>Flavobacterium circumlabens sp. nov. and Flavobacterium cupreum sp. nov., two psychrotrophic species isolated from Antarctic environmental samples.</title>
        <authorList>
            <person name="Kralova S."/>
            <person name="Busse H.-J."/>
            <person name="Svec P."/>
            <person name="Maslanova I."/>
            <person name="Stankova E."/>
            <person name="Bartak M."/>
            <person name="Sedlacek I."/>
        </authorList>
    </citation>
    <scope>NUCLEOTIDE SEQUENCE [LARGE SCALE GENOMIC DNA]</scope>
    <source>
        <strain evidence="5">CCM 8825</strain>
    </source>
</reference>
<feature type="domain" description="HYR" evidence="3">
    <location>
        <begin position="1056"/>
        <end position="1134"/>
    </location>
</feature>
<feature type="domain" description="HYR" evidence="3">
    <location>
        <begin position="975"/>
        <end position="1055"/>
    </location>
</feature>
<comment type="caution">
    <text evidence="4">The sequence shown here is derived from an EMBL/GenBank/DDBJ whole genome shotgun (WGS) entry which is preliminary data.</text>
</comment>
<dbReference type="Pfam" id="PF02494">
    <property type="entry name" value="HYR"/>
    <property type="match status" value="10"/>
</dbReference>
<dbReference type="Proteomes" id="UP000288102">
    <property type="component" value="Unassembled WGS sequence"/>
</dbReference>
<dbReference type="InterPro" id="IPR003410">
    <property type="entry name" value="HYR_dom"/>
</dbReference>
<evidence type="ECO:0000256" key="2">
    <source>
        <dbReference type="SAM" id="SignalP"/>
    </source>
</evidence>
<accession>A0A434A998</accession>
<feature type="chain" id="PRO_5019378515" evidence="2">
    <location>
        <begin position="31"/>
        <end position="1842"/>
    </location>
</feature>
<dbReference type="EMBL" id="QWDM01000004">
    <property type="protein sequence ID" value="RUT70917.1"/>
    <property type="molecule type" value="Genomic_DNA"/>
</dbReference>
<organism evidence="4 5">
    <name type="scientific">Flavobacterium cupreum</name>
    <dbReference type="NCBI Taxonomy" id="2133766"/>
    <lineage>
        <taxon>Bacteria</taxon>
        <taxon>Pseudomonadati</taxon>
        <taxon>Bacteroidota</taxon>
        <taxon>Flavobacteriia</taxon>
        <taxon>Flavobacteriales</taxon>
        <taxon>Flavobacteriaceae</taxon>
        <taxon>Flavobacterium</taxon>
    </lineage>
</organism>
<dbReference type="InterPro" id="IPR013783">
    <property type="entry name" value="Ig-like_fold"/>
</dbReference>
<dbReference type="Gene3D" id="2.60.40.3080">
    <property type="match status" value="1"/>
</dbReference>
<keyword evidence="5" id="KW-1185">Reference proteome</keyword>
<name>A0A434A998_9FLAO</name>
<keyword evidence="1" id="KW-0677">Repeat</keyword>
<feature type="non-terminal residue" evidence="4">
    <location>
        <position position="1842"/>
    </location>
</feature>
<dbReference type="RefSeq" id="WP_127337700.1">
    <property type="nucleotide sequence ID" value="NZ_QWDM01000004.1"/>
</dbReference>